<evidence type="ECO:0000256" key="6">
    <source>
        <dbReference type="ARBA" id="ARBA00023136"/>
    </source>
</evidence>
<dbReference type="AlphaFoldDB" id="A0ABD0MA38"/>
<dbReference type="InterPro" id="IPR036772">
    <property type="entry name" value="SRCR-like_dom_sf"/>
</dbReference>
<keyword evidence="13" id="KW-1185">Reference proteome</keyword>
<dbReference type="EMBL" id="JACVVK020000001">
    <property type="protein sequence ID" value="KAK7508495.1"/>
    <property type="molecule type" value="Genomic_DNA"/>
</dbReference>
<comment type="subcellular location">
    <subcellularLocation>
        <location evidence="1">Membrane</location>
        <topology evidence="1">Single-pass membrane protein</topology>
    </subcellularLocation>
</comment>
<keyword evidence="4" id="KW-0677">Repeat</keyword>
<dbReference type="PRINTS" id="PR00258">
    <property type="entry name" value="SPERACTRCPTR"/>
</dbReference>
<evidence type="ECO:0000313" key="12">
    <source>
        <dbReference type="EMBL" id="KAK7508495.1"/>
    </source>
</evidence>
<feature type="domain" description="SRCR" evidence="11">
    <location>
        <begin position="494"/>
        <end position="600"/>
    </location>
</feature>
<dbReference type="GO" id="GO:0016020">
    <property type="term" value="C:membrane"/>
    <property type="evidence" value="ECO:0007669"/>
    <property type="project" value="UniProtKB-SubCell"/>
</dbReference>
<feature type="compositionally biased region" description="Basic and acidic residues" evidence="10">
    <location>
        <begin position="13"/>
        <end position="22"/>
    </location>
</feature>
<dbReference type="PROSITE" id="PS50287">
    <property type="entry name" value="SRCR_2"/>
    <property type="match status" value="2"/>
</dbReference>
<dbReference type="PANTHER" id="PTHR19331">
    <property type="entry name" value="SCAVENGER RECEPTOR DOMAIN-CONTAINING"/>
    <property type="match status" value="1"/>
</dbReference>
<feature type="domain" description="SRCR" evidence="11">
    <location>
        <begin position="395"/>
        <end position="491"/>
    </location>
</feature>
<protein>
    <recommendedName>
        <fullName evidence="11">SRCR domain-containing protein</fullName>
    </recommendedName>
</protein>
<organism evidence="12 13">
    <name type="scientific">Batillaria attramentaria</name>
    <dbReference type="NCBI Taxonomy" id="370345"/>
    <lineage>
        <taxon>Eukaryota</taxon>
        <taxon>Metazoa</taxon>
        <taxon>Spiralia</taxon>
        <taxon>Lophotrochozoa</taxon>
        <taxon>Mollusca</taxon>
        <taxon>Gastropoda</taxon>
        <taxon>Caenogastropoda</taxon>
        <taxon>Sorbeoconcha</taxon>
        <taxon>Cerithioidea</taxon>
        <taxon>Batillariidae</taxon>
        <taxon>Batillaria</taxon>
    </lineage>
</organism>
<sequence length="600" mass="64507">GDIPRGRPRFGPKRQEEVEEERRREGEMVMRLLANMTQNVMEATAYFRHTGSMIERLLARTESISEEQTRLRFDVLEASGLLTPGEGGEELFEELVNNMPGVASSEEEDTADDSYSQDVTSEMDSATAAPDTSTVSGANAGSSGAPANLARPQPPQRSSSLSAAFSAGALKSRVLASKSAAAASSGTGKGLAHDSIMILAELAKNGTQLLDVLTDLAQLSSTSLTSAVGSLHEEVVRLEDLRTRINAGLTGKTGGGILSQAGGGGLELGAGGGSQELRNLQNTTKTIFTIVEAIASNTGWIPYIFHNMQNVERLANRTLELAKKSLQQPQWSRPLGNEIPGVPEAQERRPGVEDEGQPAAMTQAEALDVIYETNMRLKRIMPALTRLLAEPEPLIALVEGKQPSEGRVEVFFKGHWRSVCQGSMGHSEASLICRHLSHNGGISAGSGHFGHGSAQQWALNVTCLSSGRCPAVWMPESSVTCTNGDFAVICDHMLRMVSIPEVNDMNTGRIEMHHHGLWLPVCAYGWSGYEARVACKQLGYRDGREFEYPRATEDPHLNSTAWVTGVGCSGEEQRLDACKVQSYAATECSESGKPAAVRCQ</sequence>
<comment type="caution">
    <text evidence="9">Lacks conserved residue(s) required for the propagation of feature annotation.</text>
</comment>
<evidence type="ECO:0000256" key="4">
    <source>
        <dbReference type="ARBA" id="ARBA00022737"/>
    </source>
</evidence>
<feature type="compositionally biased region" description="Polar residues" evidence="10">
    <location>
        <begin position="113"/>
        <end position="135"/>
    </location>
</feature>
<keyword evidence="7 9" id="KW-1015">Disulfide bond</keyword>
<feature type="disulfide bond" evidence="9">
    <location>
        <begin position="568"/>
        <end position="578"/>
    </location>
</feature>
<comment type="caution">
    <text evidence="12">The sequence shown here is derived from an EMBL/GenBank/DDBJ whole genome shotgun (WGS) entry which is preliminary data.</text>
</comment>
<evidence type="ECO:0000259" key="11">
    <source>
        <dbReference type="PROSITE" id="PS50287"/>
    </source>
</evidence>
<feature type="region of interest" description="Disordered" evidence="10">
    <location>
        <begin position="1"/>
        <end position="22"/>
    </location>
</feature>
<keyword evidence="3" id="KW-0732">Signal</keyword>
<dbReference type="FunFam" id="3.10.250.10:FF:000016">
    <property type="entry name" value="Scavenger receptor cysteine-rich protein type 12"/>
    <property type="match status" value="1"/>
</dbReference>
<feature type="region of interest" description="Disordered" evidence="10">
    <location>
        <begin position="102"/>
        <end position="163"/>
    </location>
</feature>
<evidence type="ECO:0000256" key="1">
    <source>
        <dbReference type="ARBA" id="ARBA00004167"/>
    </source>
</evidence>
<proteinExistence type="predicted"/>
<feature type="compositionally biased region" description="Low complexity" evidence="10">
    <location>
        <begin position="136"/>
        <end position="163"/>
    </location>
</feature>
<feature type="non-terminal residue" evidence="12">
    <location>
        <position position="1"/>
    </location>
</feature>
<name>A0ABD0MA38_9CAEN</name>
<dbReference type="InterPro" id="IPR001190">
    <property type="entry name" value="SRCR"/>
</dbReference>
<dbReference type="SMART" id="SM00202">
    <property type="entry name" value="SR"/>
    <property type="match status" value="2"/>
</dbReference>
<evidence type="ECO:0000256" key="5">
    <source>
        <dbReference type="ARBA" id="ARBA00022989"/>
    </source>
</evidence>
<evidence type="ECO:0000256" key="2">
    <source>
        <dbReference type="ARBA" id="ARBA00022692"/>
    </source>
</evidence>
<dbReference type="Pfam" id="PF00530">
    <property type="entry name" value="SRCR"/>
    <property type="match status" value="2"/>
</dbReference>
<evidence type="ECO:0000256" key="3">
    <source>
        <dbReference type="ARBA" id="ARBA00022729"/>
    </source>
</evidence>
<gene>
    <name evidence="12" type="ORF">BaRGS_00000061</name>
</gene>
<evidence type="ECO:0000256" key="8">
    <source>
        <dbReference type="ARBA" id="ARBA00023180"/>
    </source>
</evidence>
<feature type="compositionally biased region" description="Basic residues" evidence="10">
    <location>
        <begin position="1"/>
        <end position="12"/>
    </location>
</feature>
<keyword evidence="5" id="KW-1133">Transmembrane helix</keyword>
<evidence type="ECO:0000313" key="13">
    <source>
        <dbReference type="Proteomes" id="UP001519460"/>
    </source>
</evidence>
<keyword evidence="2" id="KW-0812">Transmembrane</keyword>
<keyword evidence="8" id="KW-0325">Glycoprotein</keyword>
<dbReference type="Proteomes" id="UP001519460">
    <property type="component" value="Unassembled WGS sequence"/>
</dbReference>
<evidence type="ECO:0000256" key="7">
    <source>
        <dbReference type="ARBA" id="ARBA00023157"/>
    </source>
</evidence>
<reference evidence="12 13" key="1">
    <citation type="journal article" date="2023" name="Sci. Data">
        <title>Genome assembly of the Korean intertidal mud-creeper Batillaria attramentaria.</title>
        <authorList>
            <person name="Patra A.K."/>
            <person name="Ho P.T."/>
            <person name="Jun S."/>
            <person name="Lee S.J."/>
            <person name="Kim Y."/>
            <person name="Won Y.J."/>
        </authorList>
    </citation>
    <scope>NUCLEOTIDE SEQUENCE [LARGE SCALE GENOMIC DNA]</scope>
    <source>
        <strain evidence="12">Wonlab-2016</strain>
    </source>
</reference>
<dbReference type="SUPFAM" id="SSF56487">
    <property type="entry name" value="SRCR-like"/>
    <property type="match status" value="2"/>
</dbReference>
<keyword evidence="6" id="KW-0472">Membrane</keyword>
<evidence type="ECO:0000256" key="9">
    <source>
        <dbReference type="PROSITE-ProRule" id="PRU00196"/>
    </source>
</evidence>
<accession>A0ABD0MA38</accession>
<evidence type="ECO:0000256" key="10">
    <source>
        <dbReference type="SAM" id="MobiDB-lite"/>
    </source>
</evidence>
<dbReference type="PANTHER" id="PTHR19331:SF465">
    <property type="entry name" value="EGG PEPTIDE SPERACT RECEPTOR"/>
    <property type="match status" value="1"/>
</dbReference>
<feature type="region of interest" description="Disordered" evidence="10">
    <location>
        <begin position="332"/>
        <end position="358"/>
    </location>
</feature>
<dbReference type="Gene3D" id="3.10.250.10">
    <property type="entry name" value="SRCR-like domain"/>
    <property type="match status" value="2"/>
</dbReference>